<dbReference type="Proteomes" id="UP000533953">
    <property type="component" value="Unassembled WGS sequence"/>
</dbReference>
<dbReference type="RefSeq" id="WP_185417948.1">
    <property type="nucleotide sequence ID" value="NZ_JAASTX010000018.1"/>
</dbReference>
<proteinExistence type="predicted"/>
<name>A0A7X0XEI3_9LIST</name>
<evidence type="ECO:0000313" key="2">
    <source>
        <dbReference type="Proteomes" id="UP000533953"/>
    </source>
</evidence>
<comment type="caution">
    <text evidence="1">The sequence shown here is derived from an EMBL/GenBank/DDBJ whole genome shotgun (WGS) entry which is preliminary data.</text>
</comment>
<reference evidence="1 2" key="1">
    <citation type="submission" date="2020-03" db="EMBL/GenBank/DDBJ databases">
        <title>Soil Listeria distribution.</title>
        <authorList>
            <person name="Liao J."/>
            <person name="Wiedmann M."/>
        </authorList>
    </citation>
    <scope>NUCLEOTIDE SEQUENCE [LARGE SCALE GENOMIC DNA]</scope>
    <source>
        <strain evidence="1 2">FSL L7-1547</strain>
    </source>
</reference>
<gene>
    <name evidence="1" type="ORF">HCI99_13125</name>
</gene>
<dbReference type="AlphaFoldDB" id="A0A7X0XEI3"/>
<evidence type="ECO:0000313" key="1">
    <source>
        <dbReference type="EMBL" id="MBC1492760.1"/>
    </source>
</evidence>
<protein>
    <submittedName>
        <fullName evidence="1">Uncharacterized protein</fullName>
    </submittedName>
</protein>
<organism evidence="1 2">
    <name type="scientific">Listeria booriae</name>
    <dbReference type="NCBI Taxonomy" id="1552123"/>
    <lineage>
        <taxon>Bacteria</taxon>
        <taxon>Bacillati</taxon>
        <taxon>Bacillota</taxon>
        <taxon>Bacilli</taxon>
        <taxon>Bacillales</taxon>
        <taxon>Listeriaceae</taxon>
        <taxon>Listeria</taxon>
    </lineage>
</organism>
<sequence>MIDDLKVLNRQNTMIYKSESVTSLKTSYRSVKLEISESEYDKILRILRLSKDSIDMDQLIEDKVDLKLLKLLFTQGSIFFFNKADDIEKHFNKKWFSIVKQYLPPDIDLKTCLKRITKTKYYIRKELDDQMPRIRIFFQKYGIDLQLVNNNIIRDSDIILTMDRFDSSRNTLLIQNHGMGIVGTSLKDILYEELQIRDKRIVNLFAPLYILIFTIKRVYGMENDTFFFNEVGKFSEYQLAKNRINVISTSQAPIEIQELKTKVERIEVFEKSKVLDKVSISIANHTSNYANMNQSGFATYGIVDKKNISVPYVLASTSFEEAALHTIRFSLKSQLESLNGGTWLVSDINDYYLNKILILIEDLEEEGKIMKLSDELLVKNHVYHSYQNIFPEVSIYINYFPVTHSYKVYLMDVQKNFFSHGNKVFSFNDELESLLMNYLLYLSNSDIKYYSPYNFDYKIDYLNYDVVSELPNQVEEKDFIENALKLFKQLDIRYDEFVWDREFELREVGVLCRRIDVGSYDK</sequence>
<dbReference type="EMBL" id="JAASTX010000018">
    <property type="protein sequence ID" value="MBC1492760.1"/>
    <property type="molecule type" value="Genomic_DNA"/>
</dbReference>
<accession>A0A7X0XEI3</accession>